<dbReference type="PROSITE" id="PS51192">
    <property type="entry name" value="HELICASE_ATP_BIND_1"/>
    <property type="match status" value="1"/>
</dbReference>
<dbReference type="GO" id="GO:0030894">
    <property type="term" value="C:replisome"/>
    <property type="evidence" value="ECO:0007669"/>
    <property type="project" value="TreeGrafter"/>
</dbReference>
<keyword evidence="15" id="KW-0175">Coiled coil</keyword>
<dbReference type="InterPro" id="IPR004589">
    <property type="entry name" value="DNA_helicase_ATP-dep_RecQ"/>
</dbReference>
<evidence type="ECO:0000256" key="6">
    <source>
        <dbReference type="ARBA" id="ARBA00022801"/>
    </source>
</evidence>
<dbReference type="Gene3D" id="1.10.150.80">
    <property type="entry name" value="HRDC domain"/>
    <property type="match status" value="1"/>
</dbReference>
<dbReference type="FunFam" id="3.40.50.300:FF:001389">
    <property type="entry name" value="ATP-dependent DNA helicase RecQ"/>
    <property type="match status" value="1"/>
</dbReference>
<dbReference type="InterPro" id="IPR014001">
    <property type="entry name" value="Helicase_ATP-bd"/>
</dbReference>
<dbReference type="AlphaFoldDB" id="A0A4R8H7P8"/>
<evidence type="ECO:0000256" key="15">
    <source>
        <dbReference type="SAM" id="Coils"/>
    </source>
</evidence>
<keyword evidence="9" id="KW-0238">DNA-binding</keyword>
<feature type="coiled-coil region" evidence="15">
    <location>
        <begin position="204"/>
        <end position="231"/>
    </location>
</feature>
<dbReference type="PROSITE" id="PS51194">
    <property type="entry name" value="HELICASE_CTER"/>
    <property type="match status" value="1"/>
</dbReference>
<dbReference type="SUPFAM" id="SSF47819">
    <property type="entry name" value="HRDC-like"/>
    <property type="match status" value="1"/>
</dbReference>
<dbReference type="CDD" id="cd17920">
    <property type="entry name" value="DEXHc_RecQ"/>
    <property type="match status" value="1"/>
</dbReference>
<dbReference type="GO" id="GO:0043138">
    <property type="term" value="F:3'-5' DNA helicase activity"/>
    <property type="evidence" value="ECO:0007669"/>
    <property type="project" value="UniProtKB-EC"/>
</dbReference>
<dbReference type="GO" id="GO:0046872">
    <property type="term" value="F:metal ion binding"/>
    <property type="evidence" value="ECO:0007669"/>
    <property type="project" value="UniProtKB-KW"/>
</dbReference>
<dbReference type="Pfam" id="PF16124">
    <property type="entry name" value="RecQ_Zn_bind"/>
    <property type="match status" value="1"/>
</dbReference>
<evidence type="ECO:0000256" key="4">
    <source>
        <dbReference type="ARBA" id="ARBA00022723"/>
    </source>
</evidence>
<dbReference type="STRING" id="926561.GCA_000379025_00165"/>
<feature type="domain" description="Helicase ATP-binding" evidence="17">
    <location>
        <begin position="28"/>
        <end position="196"/>
    </location>
</feature>
<dbReference type="Pfam" id="PF00271">
    <property type="entry name" value="Helicase_C"/>
    <property type="match status" value="1"/>
</dbReference>
<dbReference type="PANTHER" id="PTHR13710">
    <property type="entry name" value="DNA HELICASE RECQ FAMILY MEMBER"/>
    <property type="match status" value="1"/>
</dbReference>
<comment type="caution">
    <text evidence="19">The sequence shown here is derived from an EMBL/GenBank/DDBJ whole genome shotgun (WGS) entry which is preliminary data.</text>
</comment>
<dbReference type="GO" id="GO:0006260">
    <property type="term" value="P:DNA replication"/>
    <property type="evidence" value="ECO:0007669"/>
    <property type="project" value="InterPro"/>
</dbReference>
<evidence type="ECO:0000259" key="16">
    <source>
        <dbReference type="PROSITE" id="PS50967"/>
    </source>
</evidence>
<dbReference type="SMART" id="SM00487">
    <property type="entry name" value="DEXDc"/>
    <property type="match status" value="1"/>
</dbReference>
<dbReference type="InterPro" id="IPR032284">
    <property type="entry name" value="RecQ_Zn-bd"/>
</dbReference>
<dbReference type="SMART" id="SM00490">
    <property type="entry name" value="HELICc"/>
    <property type="match status" value="1"/>
</dbReference>
<evidence type="ECO:0000259" key="18">
    <source>
        <dbReference type="PROSITE" id="PS51194"/>
    </source>
</evidence>
<dbReference type="GO" id="GO:0009378">
    <property type="term" value="F:four-way junction helicase activity"/>
    <property type="evidence" value="ECO:0007669"/>
    <property type="project" value="TreeGrafter"/>
</dbReference>
<name>A0A4R8H7P8_9FIRM</name>
<keyword evidence="7 19" id="KW-0347">Helicase</keyword>
<dbReference type="PANTHER" id="PTHR13710:SF105">
    <property type="entry name" value="ATP-DEPENDENT DNA HELICASE Q1"/>
    <property type="match status" value="1"/>
</dbReference>
<dbReference type="PROSITE" id="PS50967">
    <property type="entry name" value="HRDC"/>
    <property type="match status" value="1"/>
</dbReference>
<protein>
    <recommendedName>
        <fullName evidence="13">ATP-dependent DNA helicase RecQ</fullName>
        <ecNumber evidence="12">5.6.2.4</ecNumber>
    </recommendedName>
    <alternativeName>
        <fullName evidence="14">DNA 3'-5' helicase RecQ</fullName>
    </alternativeName>
</protein>
<dbReference type="GO" id="GO:0005524">
    <property type="term" value="F:ATP binding"/>
    <property type="evidence" value="ECO:0007669"/>
    <property type="project" value="UniProtKB-KW"/>
</dbReference>
<keyword evidence="5" id="KW-0547">Nucleotide-binding</keyword>
<dbReference type="EC" id="5.6.2.4" evidence="12"/>
<dbReference type="NCBIfam" id="TIGR00614">
    <property type="entry name" value="recQ_fam"/>
    <property type="match status" value="1"/>
</dbReference>
<comment type="cofactor">
    <cofactor evidence="1">
        <name>Mg(2+)</name>
        <dbReference type="ChEBI" id="CHEBI:18420"/>
    </cofactor>
</comment>
<evidence type="ECO:0000256" key="7">
    <source>
        <dbReference type="ARBA" id="ARBA00022806"/>
    </source>
</evidence>
<dbReference type="EMBL" id="SOEG01000012">
    <property type="protein sequence ID" value="TDX51547.1"/>
    <property type="molecule type" value="Genomic_DNA"/>
</dbReference>
<dbReference type="GO" id="GO:0006310">
    <property type="term" value="P:DNA recombination"/>
    <property type="evidence" value="ECO:0007669"/>
    <property type="project" value="InterPro"/>
</dbReference>
<evidence type="ECO:0000256" key="3">
    <source>
        <dbReference type="ARBA" id="ARBA00005446"/>
    </source>
</evidence>
<keyword evidence="10" id="KW-0413">Isomerase</keyword>
<evidence type="ECO:0000256" key="13">
    <source>
        <dbReference type="ARBA" id="ARBA00044535"/>
    </source>
</evidence>
<organism evidence="19 20">
    <name type="scientific">Orenia marismortui</name>
    <dbReference type="NCBI Taxonomy" id="46469"/>
    <lineage>
        <taxon>Bacteria</taxon>
        <taxon>Bacillati</taxon>
        <taxon>Bacillota</taxon>
        <taxon>Clostridia</taxon>
        <taxon>Halanaerobiales</taxon>
        <taxon>Halobacteroidaceae</taxon>
        <taxon>Orenia</taxon>
    </lineage>
</organism>
<keyword evidence="6" id="KW-0378">Hydrolase</keyword>
<dbReference type="InterPro" id="IPR001650">
    <property type="entry name" value="Helicase_C-like"/>
</dbReference>
<evidence type="ECO:0000256" key="5">
    <source>
        <dbReference type="ARBA" id="ARBA00022741"/>
    </source>
</evidence>
<evidence type="ECO:0000256" key="1">
    <source>
        <dbReference type="ARBA" id="ARBA00001946"/>
    </source>
</evidence>
<dbReference type="GO" id="GO:0016787">
    <property type="term" value="F:hydrolase activity"/>
    <property type="evidence" value="ECO:0007669"/>
    <property type="project" value="UniProtKB-KW"/>
</dbReference>
<evidence type="ECO:0000256" key="10">
    <source>
        <dbReference type="ARBA" id="ARBA00023235"/>
    </source>
</evidence>
<dbReference type="Pfam" id="PF00570">
    <property type="entry name" value="HRDC"/>
    <property type="match status" value="1"/>
</dbReference>
<dbReference type="InterPro" id="IPR010997">
    <property type="entry name" value="HRDC-like_sf"/>
</dbReference>
<comment type="similarity">
    <text evidence="3">Belongs to the helicase family. RecQ subfamily.</text>
</comment>
<evidence type="ECO:0000256" key="9">
    <source>
        <dbReference type="ARBA" id="ARBA00023125"/>
    </source>
</evidence>
<evidence type="ECO:0000256" key="14">
    <source>
        <dbReference type="ARBA" id="ARBA00044550"/>
    </source>
</evidence>
<dbReference type="Gene3D" id="1.10.10.10">
    <property type="entry name" value="Winged helix-like DNA-binding domain superfamily/Winged helix DNA-binding domain"/>
    <property type="match status" value="1"/>
</dbReference>
<dbReference type="Proteomes" id="UP000295832">
    <property type="component" value="Unassembled WGS sequence"/>
</dbReference>
<dbReference type="InterPro" id="IPR018982">
    <property type="entry name" value="RQC_domain"/>
</dbReference>
<dbReference type="SMART" id="SM00956">
    <property type="entry name" value="RQC"/>
    <property type="match status" value="1"/>
</dbReference>
<dbReference type="InterPro" id="IPR002121">
    <property type="entry name" value="HRDC_dom"/>
</dbReference>
<dbReference type="RefSeq" id="WP_134116625.1">
    <property type="nucleotide sequence ID" value="NZ_SOEG01000012.1"/>
</dbReference>
<dbReference type="Pfam" id="PF09382">
    <property type="entry name" value="RQC"/>
    <property type="match status" value="1"/>
</dbReference>
<dbReference type="Pfam" id="PF14493">
    <property type="entry name" value="HTH_40"/>
    <property type="match status" value="1"/>
</dbReference>
<keyword evidence="4" id="KW-0479">Metal-binding</keyword>
<comment type="catalytic activity">
    <reaction evidence="11">
        <text>Couples ATP hydrolysis with the unwinding of duplex DNA by translocating in the 3'-5' direction.</text>
        <dbReference type="EC" id="5.6.2.4"/>
    </reaction>
</comment>
<dbReference type="SUPFAM" id="SSF46785">
    <property type="entry name" value="Winged helix' DNA-binding domain"/>
    <property type="match status" value="1"/>
</dbReference>
<dbReference type="InterPro" id="IPR029491">
    <property type="entry name" value="Helicase_HTH"/>
</dbReference>
<feature type="domain" description="HRDC" evidence="16">
    <location>
        <begin position="607"/>
        <end position="687"/>
    </location>
</feature>
<dbReference type="GO" id="GO:0003677">
    <property type="term" value="F:DNA binding"/>
    <property type="evidence" value="ECO:0007669"/>
    <property type="project" value="UniProtKB-KW"/>
</dbReference>
<dbReference type="Pfam" id="PF00270">
    <property type="entry name" value="DEAD"/>
    <property type="match status" value="1"/>
</dbReference>
<comment type="cofactor">
    <cofactor evidence="2">
        <name>Zn(2+)</name>
        <dbReference type="ChEBI" id="CHEBI:29105"/>
    </cofactor>
</comment>
<sequence>MLLPDVLYRNLKKYFGYKNLRPRQKEVLENLFAGNDILAILPTGSGKSLCYQLPATYLSGLVIVVSPLIALMKDQVDSLNKRKIKATYINSSLTLLEQRTRLNKILQGYYDIIYVAPERFESDNFVKTITKVKVDLFAIDEAHCISEWGHDFRPSYMKLGAIRQKLANPRLIALTATATPEVREDIINGLELRDLKLLVKGFDRRNLYLKVKDVENEADKKKELLEMVTRSSLPVVIYVGTRNRVEEIVMLLKDKFSVIGYHGGMNAKDRKRAQELFMKGKREVVVATNAFGMGVDKSNIRLVIHYELPGTLEAYYQEAGRAGRDGYASKCILLYHQDDIDLRQFFIESDYPERRVVESVYSYCLRENKDEILVNLDHMYMDLNMISSRLSLEASLRLLRREGYLKRIKGKDGEISFKILDRVDPKSLDIDYYKLYKLKENKYNKLIELKGYIETSQCRHNYILNYFGDEDGLRYCPGCDNCNESMQKMVITKELGIVVQKILSCVIKLGGRFGITTVVKVLLGSKSKKILNRGLDKVSTYAIINDYTYDEVIKIIKELINSGYLIQEKGRYPTVKISKAGYKILHQPYNLNWNLKLEAKEVNNLTTEARIKLLSKLKKLRSNLAQLESKPPFMIAHDKTLEELVVRLPQNKEQILRVNGFGSVIYNRYGEKFLKEINEFLNLYPLLKEKKGSYLSSTYNETFLLYQQGLSLEEIAKKRDLAVGTIVDHLIRLIEDGRKVDLDKFISQNNKIKIIQAIEEVGYEKLKTIKEKLDDDVSYEEIGLVVAKYKTS</sequence>
<dbReference type="Gene3D" id="1.10.10.1390">
    <property type="entry name" value="ATP-dependent DNA helicase RecQ"/>
    <property type="match status" value="1"/>
</dbReference>
<dbReference type="Gene3D" id="3.40.50.300">
    <property type="entry name" value="P-loop containing nucleotide triphosphate hydrolases"/>
    <property type="match status" value="2"/>
</dbReference>
<evidence type="ECO:0000256" key="11">
    <source>
        <dbReference type="ARBA" id="ARBA00034617"/>
    </source>
</evidence>
<evidence type="ECO:0000259" key="17">
    <source>
        <dbReference type="PROSITE" id="PS51192"/>
    </source>
</evidence>
<dbReference type="GO" id="GO:0006281">
    <property type="term" value="P:DNA repair"/>
    <property type="evidence" value="ECO:0007669"/>
    <property type="project" value="InterPro"/>
</dbReference>
<reference evidence="19 20" key="1">
    <citation type="submission" date="2019-03" db="EMBL/GenBank/DDBJ databases">
        <title>Subsurface microbial communities from deep shales in Ohio and West Virginia, USA.</title>
        <authorList>
            <person name="Wrighton K."/>
        </authorList>
    </citation>
    <scope>NUCLEOTIDE SEQUENCE [LARGE SCALE GENOMIC DNA]</scope>
    <source>
        <strain evidence="19 20">MSL 6dP</strain>
    </source>
</reference>
<gene>
    <name evidence="19" type="ORF">C7959_11247</name>
</gene>
<dbReference type="SUPFAM" id="SSF52540">
    <property type="entry name" value="P-loop containing nucleoside triphosphate hydrolases"/>
    <property type="match status" value="1"/>
</dbReference>
<dbReference type="InterPro" id="IPR036388">
    <property type="entry name" value="WH-like_DNA-bd_sf"/>
</dbReference>
<evidence type="ECO:0000256" key="12">
    <source>
        <dbReference type="ARBA" id="ARBA00034808"/>
    </source>
</evidence>
<dbReference type="InterPro" id="IPR011545">
    <property type="entry name" value="DEAD/DEAH_box_helicase_dom"/>
</dbReference>
<dbReference type="InterPro" id="IPR036390">
    <property type="entry name" value="WH_DNA-bd_sf"/>
</dbReference>
<evidence type="ECO:0000313" key="19">
    <source>
        <dbReference type="EMBL" id="TDX51547.1"/>
    </source>
</evidence>
<accession>A0A4R8H7P8</accession>
<evidence type="ECO:0000256" key="2">
    <source>
        <dbReference type="ARBA" id="ARBA00001947"/>
    </source>
</evidence>
<dbReference type="InterPro" id="IPR044876">
    <property type="entry name" value="HRDC_dom_sf"/>
</dbReference>
<dbReference type="InterPro" id="IPR027417">
    <property type="entry name" value="P-loop_NTPase"/>
</dbReference>
<keyword evidence="8" id="KW-0067">ATP-binding</keyword>
<evidence type="ECO:0000313" key="20">
    <source>
        <dbReference type="Proteomes" id="UP000295832"/>
    </source>
</evidence>
<feature type="domain" description="Helicase C-terminal" evidence="18">
    <location>
        <begin position="220"/>
        <end position="380"/>
    </location>
</feature>
<dbReference type="GO" id="GO:0005737">
    <property type="term" value="C:cytoplasm"/>
    <property type="evidence" value="ECO:0007669"/>
    <property type="project" value="TreeGrafter"/>
</dbReference>
<keyword evidence="20" id="KW-1185">Reference proteome</keyword>
<evidence type="ECO:0000256" key="8">
    <source>
        <dbReference type="ARBA" id="ARBA00022840"/>
    </source>
</evidence>
<dbReference type="SMART" id="SM00341">
    <property type="entry name" value="HRDC"/>
    <property type="match status" value="1"/>
</dbReference>
<dbReference type="GO" id="GO:0043590">
    <property type="term" value="C:bacterial nucleoid"/>
    <property type="evidence" value="ECO:0007669"/>
    <property type="project" value="TreeGrafter"/>
</dbReference>
<proteinExistence type="inferred from homology"/>